<comment type="caution">
    <text evidence="1">The sequence shown here is derived from an EMBL/GenBank/DDBJ whole genome shotgun (WGS) entry which is preliminary data.</text>
</comment>
<dbReference type="RefSeq" id="WP_147740978.1">
    <property type="nucleotide sequence ID" value="NZ_VRUR01000001.1"/>
</dbReference>
<dbReference type="PANTHER" id="PTHR40658:SF4">
    <property type="entry name" value="HYPOTHETICAL CYTOSOLIC PROTEIN"/>
    <property type="match status" value="1"/>
</dbReference>
<dbReference type="SUPFAM" id="SSF109854">
    <property type="entry name" value="DinB/YfiT-like putative metalloenzymes"/>
    <property type="match status" value="1"/>
</dbReference>
<organism evidence="1 2">
    <name type="scientific">Flagellimonas hymeniacidonis</name>
    <dbReference type="NCBI Taxonomy" id="2603628"/>
    <lineage>
        <taxon>Bacteria</taxon>
        <taxon>Pseudomonadati</taxon>
        <taxon>Bacteroidota</taxon>
        <taxon>Flavobacteriia</taxon>
        <taxon>Flavobacteriales</taxon>
        <taxon>Flavobacteriaceae</taxon>
        <taxon>Flagellimonas</taxon>
    </lineage>
</organism>
<proteinExistence type="predicted"/>
<accession>A0A5C8V5Z8</accession>
<dbReference type="AlphaFoldDB" id="A0A5C8V5Z8"/>
<dbReference type="InterPro" id="IPR034660">
    <property type="entry name" value="DinB/YfiT-like"/>
</dbReference>
<protein>
    <submittedName>
        <fullName evidence="1">ClbS/DfsB family four-helix bundle protein</fullName>
    </submittedName>
</protein>
<reference evidence="1 2" key="1">
    <citation type="submission" date="2019-08" db="EMBL/GenBank/DDBJ databases">
        <title>Professor.</title>
        <authorList>
            <person name="Park J.S."/>
        </authorList>
    </citation>
    <scope>NUCLEOTIDE SEQUENCE [LARGE SCALE GENOMIC DNA]</scope>
    <source>
        <strain evidence="1 2">176CP5-101</strain>
    </source>
</reference>
<sequence>MPRPKTKEELKELSLANYKKLNDFIDSFSTTEQNKDFPKGTMNRNIRDVLGHLHHWHLMFLNWYEVGMKGESPHIPAKGYNWRTLPDLNKKIYERYKNLGLDEVREKFNTSHAEIMNLVASHSNKELFERKYYGWTRNNAMGAYIIGVLSSHYDWALKLIKKGKK</sequence>
<dbReference type="PANTHER" id="PTHR40658">
    <property type="match status" value="1"/>
</dbReference>
<evidence type="ECO:0000313" key="2">
    <source>
        <dbReference type="Proteomes" id="UP000321456"/>
    </source>
</evidence>
<dbReference type="InterPro" id="IPR012550">
    <property type="entry name" value="DUF1706"/>
</dbReference>
<dbReference type="Gene3D" id="1.20.120.450">
    <property type="entry name" value="dinb family like domain"/>
    <property type="match status" value="1"/>
</dbReference>
<evidence type="ECO:0000313" key="1">
    <source>
        <dbReference type="EMBL" id="TXN37147.1"/>
    </source>
</evidence>
<dbReference type="EMBL" id="VRUR01000001">
    <property type="protein sequence ID" value="TXN37147.1"/>
    <property type="molecule type" value="Genomic_DNA"/>
</dbReference>
<name>A0A5C8V5Z8_9FLAO</name>
<dbReference type="Pfam" id="PF08020">
    <property type="entry name" value="DUF1706"/>
    <property type="match status" value="1"/>
</dbReference>
<gene>
    <name evidence="1" type="ORF">FVB32_02325</name>
</gene>
<dbReference type="PIRSF" id="PIRSF031551">
    <property type="entry name" value="DUF1706"/>
    <property type="match status" value="1"/>
</dbReference>
<dbReference type="Proteomes" id="UP000321456">
    <property type="component" value="Unassembled WGS sequence"/>
</dbReference>
<keyword evidence="2" id="KW-1185">Reference proteome</keyword>